<reference evidence="1" key="1">
    <citation type="journal article" date="2009" name="Rice">
        <title>De Novo Next Generation Sequencing of Plant Genomes.</title>
        <authorList>
            <person name="Rounsley S."/>
            <person name="Marri P.R."/>
            <person name="Yu Y."/>
            <person name="He R."/>
            <person name="Sisneros N."/>
            <person name="Goicoechea J.L."/>
            <person name="Lee S.J."/>
            <person name="Angelova A."/>
            <person name="Kudrna D."/>
            <person name="Luo M."/>
            <person name="Affourtit J."/>
            <person name="Desany B."/>
            <person name="Knight J."/>
            <person name="Niazi F."/>
            <person name="Egholm M."/>
            <person name="Wing R.A."/>
        </authorList>
    </citation>
    <scope>NUCLEOTIDE SEQUENCE [LARGE SCALE GENOMIC DNA]</scope>
    <source>
        <strain evidence="1">cv. IRGC 105608</strain>
    </source>
</reference>
<dbReference type="HOGENOM" id="CLU_2267855_0_0_1"/>
<dbReference type="Proteomes" id="UP000026960">
    <property type="component" value="Chromosome 10"/>
</dbReference>
<keyword evidence="2" id="KW-1185">Reference proteome</keyword>
<reference evidence="1" key="2">
    <citation type="submission" date="2015-03" db="UniProtKB">
        <authorList>
            <consortium name="EnsemblPlants"/>
        </authorList>
    </citation>
    <scope>IDENTIFICATION</scope>
</reference>
<proteinExistence type="predicted"/>
<dbReference type="Gramene" id="OBART10G03130.1">
    <property type="protein sequence ID" value="OBART10G03130.1"/>
    <property type="gene ID" value="OBART10G03130"/>
</dbReference>
<evidence type="ECO:0000313" key="2">
    <source>
        <dbReference type="Proteomes" id="UP000026960"/>
    </source>
</evidence>
<evidence type="ECO:0000313" key="1">
    <source>
        <dbReference type="EnsemblPlants" id="OBART10G03130.1"/>
    </source>
</evidence>
<organism evidence="1">
    <name type="scientific">Oryza barthii</name>
    <dbReference type="NCBI Taxonomy" id="65489"/>
    <lineage>
        <taxon>Eukaryota</taxon>
        <taxon>Viridiplantae</taxon>
        <taxon>Streptophyta</taxon>
        <taxon>Embryophyta</taxon>
        <taxon>Tracheophyta</taxon>
        <taxon>Spermatophyta</taxon>
        <taxon>Magnoliopsida</taxon>
        <taxon>Liliopsida</taxon>
        <taxon>Poales</taxon>
        <taxon>Poaceae</taxon>
        <taxon>BOP clade</taxon>
        <taxon>Oryzoideae</taxon>
        <taxon>Oryzeae</taxon>
        <taxon>Oryzinae</taxon>
        <taxon>Oryza</taxon>
    </lineage>
</organism>
<sequence length="103" mass="11164">MNIQTMSSMLRYAASLHPLGPMRRPPHIPSSISDYAVPQAKDGMTTVAGEAATTGILELSYIFPALPGPLIIRDKRIIDTPVRKVSDEMLLIAGLLDMICSLT</sequence>
<protein>
    <submittedName>
        <fullName evidence="1">Uncharacterized protein</fullName>
    </submittedName>
</protein>
<name>A0A0D3HBF0_9ORYZ</name>
<dbReference type="AlphaFoldDB" id="A0A0D3HBF0"/>
<dbReference type="PaxDb" id="65489-OBART10G03130.1"/>
<accession>A0A0D3HBF0</accession>
<dbReference type="EnsemblPlants" id="OBART10G03130.1">
    <property type="protein sequence ID" value="OBART10G03130.1"/>
    <property type="gene ID" value="OBART10G03130"/>
</dbReference>